<name>A0A803SNQ6_ANOCA</name>
<keyword evidence="1" id="KW-0472">Membrane</keyword>
<proteinExistence type="predicted"/>
<accession>A0A803SNQ6</accession>
<evidence type="ECO:0000313" key="2">
    <source>
        <dbReference type="Ensembl" id="ENSACAP00000024596.1"/>
    </source>
</evidence>
<reference evidence="2 3" key="1">
    <citation type="submission" date="2009-12" db="EMBL/GenBank/DDBJ databases">
        <title>The Genome Sequence of Anolis carolinensis (Green Anole Lizard).</title>
        <authorList>
            <consortium name="The Genome Sequencing Platform"/>
            <person name="Di Palma F."/>
            <person name="Alfoldi J."/>
            <person name="Heiman D."/>
            <person name="Young S."/>
            <person name="Grabherr M."/>
            <person name="Johnson J."/>
            <person name="Lander E.S."/>
            <person name="Lindblad-Toh K."/>
        </authorList>
    </citation>
    <scope>NUCLEOTIDE SEQUENCE [LARGE SCALE GENOMIC DNA]</scope>
    <source>
        <strain evidence="2 3">JBL SC #1</strain>
    </source>
</reference>
<protein>
    <submittedName>
        <fullName evidence="2">Secretory calcium-binding phosphoprotein proline-glutamine rich 1</fullName>
    </submittedName>
</protein>
<keyword evidence="1" id="KW-0812">Transmembrane</keyword>
<evidence type="ECO:0000256" key="1">
    <source>
        <dbReference type="SAM" id="Phobius"/>
    </source>
</evidence>
<gene>
    <name evidence="2" type="primary">scpppq1</name>
</gene>
<dbReference type="AlphaFoldDB" id="A0A803SNQ6"/>
<reference evidence="2" key="2">
    <citation type="submission" date="2025-08" db="UniProtKB">
        <authorList>
            <consortium name="Ensembl"/>
        </authorList>
    </citation>
    <scope>IDENTIFICATION</scope>
</reference>
<keyword evidence="3" id="KW-1185">Reference proteome</keyword>
<dbReference type="Ensembl" id="ENSACAT00000050017.1">
    <property type="protein sequence ID" value="ENSACAP00000024596.1"/>
    <property type="gene ID" value="ENSACAG00000023103.3"/>
</dbReference>
<reference evidence="2" key="3">
    <citation type="submission" date="2025-09" db="UniProtKB">
        <authorList>
            <consortium name="Ensembl"/>
        </authorList>
    </citation>
    <scope>IDENTIFICATION</scope>
</reference>
<evidence type="ECO:0000313" key="3">
    <source>
        <dbReference type="Proteomes" id="UP000001646"/>
    </source>
</evidence>
<organism evidence="2 3">
    <name type="scientific">Anolis carolinensis</name>
    <name type="common">Green anole</name>
    <name type="synonym">American chameleon</name>
    <dbReference type="NCBI Taxonomy" id="28377"/>
    <lineage>
        <taxon>Eukaryota</taxon>
        <taxon>Metazoa</taxon>
        <taxon>Chordata</taxon>
        <taxon>Craniata</taxon>
        <taxon>Vertebrata</taxon>
        <taxon>Euteleostomi</taxon>
        <taxon>Lepidosauria</taxon>
        <taxon>Squamata</taxon>
        <taxon>Bifurcata</taxon>
        <taxon>Unidentata</taxon>
        <taxon>Episquamata</taxon>
        <taxon>Toxicofera</taxon>
        <taxon>Iguania</taxon>
        <taxon>Dactyloidae</taxon>
        <taxon>Anolis</taxon>
    </lineage>
</organism>
<dbReference type="InParanoid" id="A0A803SNQ6"/>
<feature type="transmembrane region" description="Helical" evidence="1">
    <location>
        <begin position="55"/>
        <end position="78"/>
    </location>
</feature>
<dbReference type="Bgee" id="ENSACAG00000023103">
    <property type="expression patterns" value="Expressed in kidney"/>
</dbReference>
<dbReference type="Proteomes" id="UP000001646">
    <property type="component" value="Chromosome 5"/>
</dbReference>
<sequence length="186" mass="20642">MLVGRFWVLPSRKVTFMRFGKIIYVSMEYTEGIYCSNETSFWRLEKLFELFLNNIVLGFSTTMKLLVLLSCILAVAVAGPVRRSASSSEERRRGPQPMIPPMYPQFPPQFPAQFPPQFPAQPNVPPQMIPIPIPYDPAQNATGGIPLPGPFPVNPAVPFPGPFPGYPFPGAYPGYPFPGFPPVLGK</sequence>
<keyword evidence="1" id="KW-1133">Transmembrane helix</keyword>